<organism evidence="2 3">
    <name type="scientific">Simplicispira suum</name>
    <dbReference type="NCBI Taxonomy" id="2109915"/>
    <lineage>
        <taxon>Bacteria</taxon>
        <taxon>Pseudomonadati</taxon>
        <taxon>Pseudomonadota</taxon>
        <taxon>Betaproteobacteria</taxon>
        <taxon>Burkholderiales</taxon>
        <taxon>Comamonadaceae</taxon>
        <taxon>Simplicispira</taxon>
    </lineage>
</organism>
<dbReference type="AlphaFoldDB" id="A0A2S0N305"/>
<feature type="compositionally biased region" description="Low complexity" evidence="1">
    <location>
        <begin position="43"/>
        <end position="54"/>
    </location>
</feature>
<reference evidence="2 3" key="1">
    <citation type="submission" date="2018-03" db="EMBL/GenBank/DDBJ databases">
        <title>Genome sequencing of Simplicispira sp.</title>
        <authorList>
            <person name="Kim S.-J."/>
            <person name="Heo J."/>
            <person name="Kwon S.-W."/>
        </authorList>
    </citation>
    <scope>NUCLEOTIDE SEQUENCE [LARGE SCALE GENOMIC DNA]</scope>
    <source>
        <strain evidence="2 3">SC1-8</strain>
    </source>
</reference>
<name>A0A2S0N305_9BURK</name>
<evidence type="ECO:0000256" key="1">
    <source>
        <dbReference type="SAM" id="MobiDB-lite"/>
    </source>
</evidence>
<evidence type="ECO:0008006" key="4">
    <source>
        <dbReference type="Google" id="ProtNLM"/>
    </source>
</evidence>
<protein>
    <recommendedName>
        <fullName evidence="4">DUF1845 domain-containing protein</fullName>
    </recommendedName>
</protein>
<sequence>MPMKAEKSAIDQTAHAAAHQVIEELDEATQLARETINAQQPSAAALVEPAPAAEMSDAERAARKEDRVQLFIRRAARQRQQGLKELERVYSGVMVVDREIKIFDPHIASSVTRFLGLTDKTIHLVGRIGRHFMSDAQIEKLQQSIQEMCDTYVQEGRQAAAVAAELSQKGRAENFMWIEPHYLAPALEVKFQVKSRSTLALAEAAQHWDEAIRRMCEMEFNACTTSSQISEVRLRERRLFAALNKHCVTIIMGMSRRSMAAANERNDGHAASPAPAMQEAEPARAEPAEALAD</sequence>
<dbReference type="Proteomes" id="UP000239326">
    <property type="component" value="Chromosome"/>
</dbReference>
<dbReference type="KEGG" id="simp:C6571_14565"/>
<keyword evidence="3" id="KW-1185">Reference proteome</keyword>
<feature type="region of interest" description="Disordered" evidence="1">
    <location>
        <begin position="40"/>
        <end position="60"/>
    </location>
</feature>
<accession>A0A2S0N305</accession>
<feature type="region of interest" description="Disordered" evidence="1">
    <location>
        <begin position="261"/>
        <end position="293"/>
    </location>
</feature>
<feature type="compositionally biased region" description="Low complexity" evidence="1">
    <location>
        <begin position="270"/>
        <end position="280"/>
    </location>
</feature>
<dbReference type="EMBL" id="CP027669">
    <property type="protein sequence ID" value="AVO42351.1"/>
    <property type="molecule type" value="Genomic_DNA"/>
</dbReference>
<proteinExistence type="predicted"/>
<evidence type="ECO:0000313" key="3">
    <source>
        <dbReference type="Proteomes" id="UP000239326"/>
    </source>
</evidence>
<evidence type="ECO:0000313" key="2">
    <source>
        <dbReference type="EMBL" id="AVO42351.1"/>
    </source>
</evidence>
<gene>
    <name evidence="2" type="ORF">C6571_14565</name>
</gene>